<feature type="signal peptide" evidence="2">
    <location>
        <begin position="1"/>
        <end position="18"/>
    </location>
</feature>
<keyword evidence="2" id="KW-0732">Signal</keyword>
<organism evidence="3 4">
    <name type="scientific">Aureobasidium subglaciale (strain EXF-2481)</name>
    <name type="common">Aureobasidium pullulans var. subglaciale</name>
    <dbReference type="NCBI Taxonomy" id="1043005"/>
    <lineage>
        <taxon>Eukaryota</taxon>
        <taxon>Fungi</taxon>
        <taxon>Dikarya</taxon>
        <taxon>Ascomycota</taxon>
        <taxon>Pezizomycotina</taxon>
        <taxon>Dothideomycetes</taxon>
        <taxon>Dothideomycetidae</taxon>
        <taxon>Dothideales</taxon>
        <taxon>Saccotheciaceae</taxon>
        <taxon>Aureobasidium</taxon>
    </lineage>
</organism>
<evidence type="ECO:0000313" key="3">
    <source>
        <dbReference type="EMBL" id="KEQ92848.1"/>
    </source>
</evidence>
<proteinExistence type="predicted"/>
<keyword evidence="4" id="KW-1185">Reference proteome</keyword>
<evidence type="ECO:0000256" key="2">
    <source>
        <dbReference type="SAM" id="SignalP"/>
    </source>
</evidence>
<dbReference type="EMBL" id="KL584768">
    <property type="protein sequence ID" value="KEQ92848.1"/>
    <property type="molecule type" value="Genomic_DNA"/>
</dbReference>
<dbReference type="STRING" id="1043005.A0A074Y4Y1"/>
<dbReference type="RefSeq" id="XP_013341448.1">
    <property type="nucleotide sequence ID" value="XM_013485994.1"/>
</dbReference>
<accession>A0A074Y4Y1</accession>
<reference evidence="3 4" key="1">
    <citation type="journal article" date="2014" name="BMC Genomics">
        <title>Genome sequencing of four Aureobasidium pullulans varieties: biotechnological potential, stress tolerance, and description of new species.</title>
        <authorList>
            <person name="Gostin Ar C."/>
            <person name="Ohm R.A."/>
            <person name="Kogej T."/>
            <person name="Sonjak S."/>
            <person name="Turk M."/>
            <person name="Zajc J."/>
            <person name="Zalar P."/>
            <person name="Grube M."/>
            <person name="Sun H."/>
            <person name="Han J."/>
            <person name="Sharma A."/>
            <person name="Chiniquy J."/>
            <person name="Ngan C.Y."/>
            <person name="Lipzen A."/>
            <person name="Barry K."/>
            <person name="Grigoriev I.V."/>
            <person name="Gunde-Cimerman N."/>
        </authorList>
    </citation>
    <scope>NUCLEOTIDE SEQUENCE [LARGE SCALE GENOMIC DNA]</scope>
    <source>
        <strain evidence="3 4">EXF-2481</strain>
    </source>
</reference>
<dbReference type="Proteomes" id="UP000030641">
    <property type="component" value="Unassembled WGS sequence"/>
</dbReference>
<gene>
    <name evidence="3" type="ORF">AUEXF2481DRAFT_362462</name>
</gene>
<dbReference type="OrthoDB" id="271448at2759"/>
<protein>
    <recommendedName>
        <fullName evidence="5">Apple domain-containing protein</fullName>
    </recommendedName>
</protein>
<dbReference type="PANTHER" id="PTHR36578:SF2">
    <property type="entry name" value="PA14 DOMAIN-CONTAINING PROTEIN"/>
    <property type="match status" value="1"/>
</dbReference>
<feature type="region of interest" description="Disordered" evidence="1">
    <location>
        <begin position="224"/>
        <end position="257"/>
    </location>
</feature>
<evidence type="ECO:0008006" key="5">
    <source>
        <dbReference type="Google" id="ProtNLM"/>
    </source>
</evidence>
<sequence>MHPSSVLSLVTFSLITNALPNSVGLSRRQDIDFDLVDDTADPLKSPTDTRNYNQASALAAVISDINSDPLPQQETQSANLASRDIVVTTIDGYTPNTFLDSAAINAPLGCNKADTYMGVKLFNTGPFDTTLCAAACTAQTKYNLKHPPSTGKAATCQFYNTYEMYRNDVYQGQYCTLYTQAWDTTYATNKGQWRGTAHYTIGRSYIASNVTDDGVVVCSSNVPSSTSSSASSTASPSSTILTSSSSSASSASSPSMSSSVSMSTSGSSVSSSSSSTTSSAPGCTFSPAIATQQQIKDSAALDFLFSHNNLSSMLSSLSYRQLTETALTGDILPSVQIALQDVVSCDQYMVSTQLKACTGSTYAQQFTSCIIAQTNPGFLKRRGANSATPTAALTYFLGRCKDILSQNAVTLSPDMSPIEIIDRTTPGGYSQNLCFIMMQYYFGEGTRLPLYC</sequence>
<evidence type="ECO:0000313" key="4">
    <source>
        <dbReference type="Proteomes" id="UP000030641"/>
    </source>
</evidence>
<feature type="chain" id="PRO_5001704038" description="Apple domain-containing protein" evidence="2">
    <location>
        <begin position="19"/>
        <end position="452"/>
    </location>
</feature>
<dbReference type="PANTHER" id="PTHR36578">
    <property type="entry name" value="CHROMOSOME 15, WHOLE GENOME SHOTGUN SEQUENCE"/>
    <property type="match status" value="1"/>
</dbReference>
<dbReference type="AlphaFoldDB" id="A0A074Y4Y1"/>
<dbReference type="HOGENOM" id="CLU_605464_0_0_1"/>
<dbReference type="InParanoid" id="A0A074Y4Y1"/>
<evidence type="ECO:0000256" key="1">
    <source>
        <dbReference type="SAM" id="MobiDB-lite"/>
    </source>
</evidence>
<dbReference type="GeneID" id="25365512"/>
<name>A0A074Y4Y1_AURSE</name>